<sequence>MFAAAHGPDAKAKQPGERRPSVPAPILSPNVSKSSIGSIQITDAALASLIGLTAHEVPGVVGMAPVNLKEGITKALGRSQVKDGVTMHRGTPGQESKGRQAKPTSDAPYWAELSVIVAYGVSIPTVAQNIEDRVRHIVRTQAGVELQQVRVNVVGVSRE</sequence>
<accession>A0A3S0K5E5</accession>
<protein>
    <submittedName>
        <fullName evidence="3">Asp23/Gls24 family envelope stress response protein</fullName>
    </submittedName>
</protein>
<proteinExistence type="inferred from homology"/>
<evidence type="ECO:0000313" key="3">
    <source>
        <dbReference type="EMBL" id="RTR20936.1"/>
    </source>
</evidence>
<dbReference type="OrthoDB" id="9793465at2"/>
<evidence type="ECO:0000256" key="1">
    <source>
        <dbReference type="ARBA" id="ARBA00005721"/>
    </source>
</evidence>
<dbReference type="Pfam" id="PF03780">
    <property type="entry name" value="Asp23"/>
    <property type="match status" value="1"/>
</dbReference>
<dbReference type="PANTHER" id="PTHR34297">
    <property type="entry name" value="HYPOTHETICAL CYTOSOLIC PROTEIN-RELATED"/>
    <property type="match status" value="1"/>
</dbReference>
<evidence type="ECO:0000256" key="2">
    <source>
        <dbReference type="SAM" id="MobiDB-lite"/>
    </source>
</evidence>
<feature type="region of interest" description="Disordered" evidence="2">
    <location>
        <begin position="1"/>
        <end position="29"/>
    </location>
</feature>
<dbReference type="EMBL" id="RXPE01000051">
    <property type="protein sequence ID" value="RTR20936.1"/>
    <property type="molecule type" value="Genomic_DNA"/>
</dbReference>
<keyword evidence="4" id="KW-1185">Reference proteome</keyword>
<comment type="similarity">
    <text evidence="1">Belongs to the asp23 family.</text>
</comment>
<dbReference type="Proteomes" id="UP000277766">
    <property type="component" value="Unassembled WGS sequence"/>
</dbReference>
<reference evidence="3 4" key="1">
    <citation type="submission" date="2018-12" db="EMBL/GenBank/DDBJ databases">
        <title>Deinococcus radiophilus ATCC 27603 genome sequencing and assembly.</title>
        <authorList>
            <person name="Maclea K.S."/>
            <person name="Maynard C.R."/>
        </authorList>
    </citation>
    <scope>NUCLEOTIDE SEQUENCE [LARGE SCALE GENOMIC DNA]</scope>
    <source>
        <strain evidence="3 4">ATCC 27603</strain>
    </source>
</reference>
<gene>
    <name evidence="3" type="ORF">EJ104_13125</name>
</gene>
<evidence type="ECO:0000313" key="4">
    <source>
        <dbReference type="Proteomes" id="UP000277766"/>
    </source>
</evidence>
<dbReference type="InterPro" id="IPR005531">
    <property type="entry name" value="Asp23"/>
</dbReference>
<comment type="caution">
    <text evidence="3">The sequence shown here is derived from an EMBL/GenBank/DDBJ whole genome shotgun (WGS) entry which is preliminary data.</text>
</comment>
<organism evidence="3 4">
    <name type="scientific">Deinococcus radiophilus</name>
    <dbReference type="NCBI Taxonomy" id="32062"/>
    <lineage>
        <taxon>Bacteria</taxon>
        <taxon>Thermotogati</taxon>
        <taxon>Deinococcota</taxon>
        <taxon>Deinococci</taxon>
        <taxon>Deinococcales</taxon>
        <taxon>Deinococcaceae</taxon>
        <taxon>Deinococcus</taxon>
    </lineage>
</organism>
<dbReference type="PANTHER" id="PTHR34297:SF2">
    <property type="entry name" value="ASP23_GLS24 FAMILY ENVELOPE STRESS RESPONSE PROTEIN"/>
    <property type="match status" value="1"/>
</dbReference>
<dbReference type="AlphaFoldDB" id="A0A3S0K5E5"/>
<feature type="region of interest" description="Disordered" evidence="2">
    <location>
        <begin position="83"/>
        <end position="105"/>
    </location>
</feature>
<name>A0A3S0K5E5_9DEIO</name>
<feature type="compositionally biased region" description="Basic and acidic residues" evidence="2">
    <location>
        <begin position="8"/>
        <end position="20"/>
    </location>
</feature>